<evidence type="ECO:0000313" key="2">
    <source>
        <dbReference type="EMBL" id="RTQ46497.1"/>
    </source>
</evidence>
<dbReference type="EMBL" id="RXOF01000015">
    <property type="protein sequence ID" value="RTQ46497.1"/>
    <property type="molecule type" value="Genomic_DNA"/>
</dbReference>
<dbReference type="Proteomes" id="UP000282184">
    <property type="component" value="Unassembled WGS sequence"/>
</dbReference>
<dbReference type="AlphaFoldDB" id="A0A431TXB4"/>
<protein>
    <submittedName>
        <fullName evidence="2">T9SS type A sorting domain-containing protein</fullName>
    </submittedName>
</protein>
<sequence length="133" mass="13860">MVTVALCSFLSRVSTPFTPGAASRYYRLRQVDRDGSTEYSPVVAVTVAGAAAASCTAYPNPFADELYVALPAGTEPQPATAVLTTLTGQPVLSAPLQPQAAPQRLSLPGLAPGIYVLRLTTAAGTTTQRISHR</sequence>
<dbReference type="NCBIfam" id="TIGR04183">
    <property type="entry name" value="Por_Secre_tail"/>
    <property type="match status" value="1"/>
</dbReference>
<accession>A0A431TXB4</accession>
<evidence type="ECO:0000313" key="3">
    <source>
        <dbReference type="Proteomes" id="UP000282184"/>
    </source>
</evidence>
<comment type="caution">
    <text evidence="2">The sequence shown here is derived from an EMBL/GenBank/DDBJ whole genome shotgun (WGS) entry which is preliminary data.</text>
</comment>
<feature type="domain" description="Secretion system C-terminal sorting" evidence="1">
    <location>
        <begin position="58"/>
        <end position="130"/>
    </location>
</feature>
<dbReference type="Pfam" id="PF18962">
    <property type="entry name" value="Por_Secre_tail"/>
    <property type="match status" value="1"/>
</dbReference>
<gene>
    <name evidence="2" type="ORF">EJV47_21320</name>
</gene>
<organism evidence="2 3">
    <name type="scientific">Hymenobacter gummosus</name>
    <dbReference type="NCBI Taxonomy" id="1776032"/>
    <lineage>
        <taxon>Bacteria</taxon>
        <taxon>Pseudomonadati</taxon>
        <taxon>Bacteroidota</taxon>
        <taxon>Cytophagia</taxon>
        <taxon>Cytophagales</taxon>
        <taxon>Hymenobacteraceae</taxon>
        <taxon>Hymenobacter</taxon>
    </lineage>
</organism>
<evidence type="ECO:0000259" key="1">
    <source>
        <dbReference type="Pfam" id="PF18962"/>
    </source>
</evidence>
<dbReference type="OrthoDB" id="9816120at2"/>
<name>A0A431TXB4_9BACT</name>
<dbReference type="InterPro" id="IPR026444">
    <property type="entry name" value="Secre_tail"/>
</dbReference>
<reference evidence="2 3" key="1">
    <citation type="submission" date="2018-12" db="EMBL/GenBank/DDBJ databases">
        <title>Hymenobacter gummosus sp. nov., isolated from a spring.</title>
        <authorList>
            <person name="Nie L."/>
        </authorList>
    </citation>
    <scope>NUCLEOTIDE SEQUENCE [LARGE SCALE GENOMIC DNA]</scope>
    <source>
        <strain evidence="2 3">KCTC 52166</strain>
    </source>
</reference>
<proteinExistence type="predicted"/>
<keyword evidence="3" id="KW-1185">Reference proteome</keyword>